<organism evidence="2 3">
    <name type="scientific">Plasmodium knowlesi</name>
    <dbReference type="NCBI Taxonomy" id="5850"/>
    <lineage>
        <taxon>Eukaryota</taxon>
        <taxon>Sar</taxon>
        <taxon>Alveolata</taxon>
        <taxon>Apicomplexa</taxon>
        <taxon>Aconoidasida</taxon>
        <taxon>Haemosporida</taxon>
        <taxon>Plasmodiidae</taxon>
        <taxon>Plasmodium</taxon>
        <taxon>Plasmodium (Plasmodium)</taxon>
    </lineage>
</organism>
<feature type="compositionally biased region" description="Basic and acidic residues" evidence="1">
    <location>
        <begin position="374"/>
        <end position="383"/>
    </location>
</feature>
<comment type="caution">
    <text evidence="2">The sequence shown here is derived from an EMBL/GenBank/DDBJ whole genome shotgun (WGS) entry which is preliminary data.</text>
</comment>
<dbReference type="OrthoDB" id="392553at2759"/>
<protein>
    <submittedName>
        <fullName evidence="2">Uncharacterized protein</fullName>
    </submittedName>
</protein>
<feature type="region of interest" description="Disordered" evidence="1">
    <location>
        <begin position="506"/>
        <end position="526"/>
    </location>
</feature>
<gene>
    <name evidence="2" type="ORF">PKNOH_S01018200</name>
</gene>
<evidence type="ECO:0000256" key="1">
    <source>
        <dbReference type="SAM" id="MobiDB-lite"/>
    </source>
</evidence>
<feature type="region of interest" description="Disordered" evidence="1">
    <location>
        <begin position="34"/>
        <end position="54"/>
    </location>
</feature>
<dbReference type="EMBL" id="NETL01000015">
    <property type="protein sequence ID" value="OTN68639.1"/>
    <property type="molecule type" value="Genomic_DNA"/>
</dbReference>
<feature type="compositionally biased region" description="Polar residues" evidence="1">
    <location>
        <begin position="559"/>
        <end position="578"/>
    </location>
</feature>
<proteinExistence type="predicted"/>
<dbReference type="OMA" id="NMYACIL"/>
<sequence>MAVLSRRPLVHLEKAKRIWVVQNGFGKRRFAQLGGGNSQHGGANPPASSNQHGGSDYAVSGIKHGIGDYPISTSKQRERTKMNDFHYFNIFLLEGSDLVKLTSKYNFCENKNMYACILLHLSSVYNSIPVRDIVKVLKNILEQNKASFSHHLVKGKKIIDLYKHLCNHLEKLNTAQVIDLLTCACYTTQEFPVKSIQLLCRVILSKPMSSFHPRQIHEICSCLIKMKNEFSMRKITYDDTLHVKMVEHVKGRIVASDAQAFFEYLPLYVNLSKGMPPSDCTTQNNVTPEYGFVASSHERNLRKTSELIFFNHLSELNRESLLAAVTILKWLNIGNHSIFFHMCDAFVKHTFKLETKYVVRFWRKCHSLRFEKGEQKGHVDGGKESISSDETLRRVKGGVNNPGEEKPMDYPGTVKTGEILSEGKSVKGEEEEGSNVLLSYINRKVYHMTPPELALITHGLYSFVENMKQYSQLSTLRNNMNLLFSMAVQYVLNYLDRGALHQDGFPPNGTIRNGTTDLPLTSRGDEPTNINMNTDYVYISESGIHVSRGNRDEIHLPSDNCSGDNLPLSDSPQGGPSSRRVNLTHACDILLNISYLNTSQNHRKIKDAYDCVKKIITQENSSVQLDHLLSLLLCLSNFYHRTRDNYVFHSYKQILHMLEMRKPQFNAHHFNKLSVAITPLLQEKNNLIDSYAHLVCFFIENEVVPLRSCVFTLQHVMKKICIKLSDPLVKLLLVIIRRMEKFLSDVRAHITRNSADNVGYQGNRDDLHDNDSPDSCANREALRQFLLLHSINESTLTCVLVSLSLILQNAKYGTGARDEAAALLCRVVSYVSTASLEKIPKKYIHAGLLDALPPDDNRVKKVLLSRV</sequence>
<name>A0A1Y3DWL3_PLAKN</name>
<reference evidence="2 3" key="1">
    <citation type="submission" date="2017-05" db="EMBL/GenBank/DDBJ databases">
        <title>PacBio assembly of a Plasmodium knowlesi genome sequence with Hi-C correction and manual annotation of the SICAvar gene family.</title>
        <authorList>
            <person name="Lapp S.A."/>
            <person name="Geraldo J.A."/>
            <person name="Chien J.-T."/>
            <person name="Ay F."/>
            <person name="Pakala S.B."/>
            <person name="Batugedara G."/>
            <person name="Humphrey J.C."/>
            <person name="Debarry J.D."/>
            <person name="Le Roch K.G."/>
            <person name="Galinski M.R."/>
            <person name="Kissinger J.C."/>
        </authorList>
    </citation>
    <scope>NUCLEOTIDE SEQUENCE [LARGE SCALE GENOMIC DNA]</scope>
    <source>
        <strain evidence="3">Malayan Strain Pk1 (A+)</strain>
    </source>
</reference>
<dbReference type="VEuPathDB" id="PlasmoDB:PKNOH_S01018200"/>
<feature type="compositionally biased region" description="Polar residues" evidence="1">
    <location>
        <begin position="510"/>
        <end position="519"/>
    </location>
</feature>
<feature type="region of interest" description="Disordered" evidence="1">
    <location>
        <begin position="374"/>
        <end position="414"/>
    </location>
</feature>
<evidence type="ECO:0000313" key="3">
    <source>
        <dbReference type="Proteomes" id="UP000195012"/>
    </source>
</evidence>
<dbReference type="VEuPathDB" id="PlasmoDB:PKA1H_010014700"/>
<evidence type="ECO:0000313" key="2">
    <source>
        <dbReference type="EMBL" id="OTN68639.1"/>
    </source>
</evidence>
<dbReference type="eggNOG" id="ENOG502QWUN">
    <property type="taxonomic scope" value="Eukaryota"/>
</dbReference>
<dbReference type="AlphaFoldDB" id="A0A1Y3DWL3"/>
<feature type="region of interest" description="Disordered" evidence="1">
    <location>
        <begin position="554"/>
        <end position="578"/>
    </location>
</feature>
<accession>A0A1Y3DWL3</accession>
<dbReference type="VEuPathDB" id="PlasmoDB:PKNH_0109900"/>
<dbReference type="Proteomes" id="UP000195012">
    <property type="component" value="Unassembled WGS sequence"/>
</dbReference>